<feature type="transmembrane region" description="Helical" evidence="7">
    <location>
        <begin position="331"/>
        <end position="357"/>
    </location>
</feature>
<keyword evidence="3" id="KW-1003">Cell membrane</keyword>
<keyword evidence="5 7" id="KW-1133">Transmembrane helix</keyword>
<feature type="domain" description="CstA N-terminal" evidence="8">
    <location>
        <begin position="336"/>
        <end position="450"/>
    </location>
</feature>
<sequence length="511" mass="55751">MVSFFISLALLILGYLVYGKFVQKAFGPDPNRKTPAVAHPDGVDYVQMPAWKMFMIQFLDIAGLGPIFGTILGAMYGTSCFIWIVIGCIFGGAVHDYMAGMLSVRNDGKNVPELTGKYLGNGMKQFSRVLGILLMVMCGSVFVTGSAGLLAALTPESLDTTFWSIVIFIYFLLATLLPIDKLIGRIYPIFGFCLLFMAVGIMACLVYQACFAAPGSMPEIWEAMANMNTPENTGTATKPIFPMMFISIACGAVSGFHATQSPLMARCMSNEKQGRPIFYGSMITEGVVGLIWAAAATYVFHNTGLMEQIGLTYADVEAKGGPTVVNGLSRLWLGGFGAVLAIIGVVACPITSGDTAMRSARLMLAEMLHFKQEKLSHRLYLAIPLFAVALLLLTVLSAQFGILWRYFAFMNQLMAMCTLWVITVYLFRYRKGLTYIMSLIPAVFMTSVVFTYLFRAPECLGGLFAGNAFYLDTLSYIFGLACTLVICIVFIAWANKTAKGIRNGSVPTVEE</sequence>
<dbReference type="GO" id="GO:0005886">
    <property type="term" value="C:plasma membrane"/>
    <property type="evidence" value="ECO:0007669"/>
    <property type="project" value="UniProtKB-SubCell"/>
</dbReference>
<feature type="transmembrane region" description="Helical" evidence="7">
    <location>
        <begin position="277"/>
        <end position="300"/>
    </location>
</feature>
<reference evidence="9" key="2">
    <citation type="journal article" date="2021" name="PeerJ">
        <title>Extensive microbial diversity within the chicken gut microbiome revealed by metagenomics and culture.</title>
        <authorList>
            <person name="Gilroy R."/>
            <person name="Ravi A."/>
            <person name="Getino M."/>
            <person name="Pursley I."/>
            <person name="Horton D.L."/>
            <person name="Alikhan N.F."/>
            <person name="Baker D."/>
            <person name="Gharbi K."/>
            <person name="Hall N."/>
            <person name="Watson M."/>
            <person name="Adriaenssens E.M."/>
            <person name="Foster-Nyarko E."/>
            <person name="Jarju S."/>
            <person name="Secka A."/>
            <person name="Antonio M."/>
            <person name="Oren A."/>
            <person name="Chaudhuri R.R."/>
            <person name="La Ragione R."/>
            <person name="Hildebrand F."/>
            <person name="Pallen M.J."/>
        </authorList>
    </citation>
    <scope>NUCLEOTIDE SEQUENCE</scope>
    <source>
        <strain evidence="9">2889</strain>
    </source>
</reference>
<evidence type="ECO:0000256" key="2">
    <source>
        <dbReference type="ARBA" id="ARBA00007755"/>
    </source>
</evidence>
<dbReference type="PANTHER" id="PTHR30252:SF4">
    <property type="entry name" value="CARBON STARVATION"/>
    <property type="match status" value="1"/>
</dbReference>
<keyword evidence="4 7" id="KW-0812">Transmembrane</keyword>
<dbReference type="Pfam" id="PF02554">
    <property type="entry name" value="CstA"/>
    <property type="match status" value="2"/>
</dbReference>
<evidence type="ECO:0000256" key="3">
    <source>
        <dbReference type="ARBA" id="ARBA00022475"/>
    </source>
</evidence>
<evidence type="ECO:0000256" key="1">
    <source>
        <dbReference type="ARBA" id="ARBA00004651"/>
    </source>
</evidence>
<dbReference type="InterPro" id="IPR051605">
    <property type="entry name" value="CstA"/>
</dbReference>
<dbReference type="Proteomes" id="UP000823612">
    <property type="component" value="Unassembled WGS sequence"/>
</dbReference>
<keyword evidence="6 7" id="KW-0472">Membrane</keyword>
<feature type="transmembrane region" description="Helical" evidence="7">
    <location>
        <begin position="434"/>
        <end position="454"/>
    </location>
</feature>
<evidence type="ECO:0000256" key="6">
    <source>
        <dbReference type="ARBA" id="ARBA00023136"/>
    </source>
</evidence>
<feature type="transmembrane region" description="Helical" evidence="7">
    <location>
        <begin position="378"/>
        <end position="400"/>
    </location>
</feature>
<comment type="subcellular location">
    <subcellularLocation>
        <location evidence="1">Cell membrane</location>
        <topology evidence="1">Multi-pass membrane protein</topology>
    </subcellularLocation>
</comment>
<dbReference type="PANTHER" id="PTHR30252">
    <property type="entry name" value="INNER MEMBRANE PEPTIDE TRANSPORTER"/>
    <property type="match status" value="1"/>
</dbReference>
<proteinExistence type="inferred from homology"/>
<evidence type="ECO:0000313" key="10">
    <source>
        <dbReference type="Proteomes" id="UP000823612"/>
    </source>
</evidence>
<evidence type="ECO:0000256" key="4">
    <source>
        <dbReference type="ARBA" id="ARBA00022692"/>
    </source>
</evidence>
<feature type="transmembrane region" description="Helical" evidence="7">
    <location>
        <begin position="186"/>
        <end position="209"/>
    </location>
</feature>
<dbReference type="EMBL" id="JADIMZ010000062">
    <property type="protein sequence ID" value="MBO8432475.1"/>
    <property type="molecule type" value="Genomic_DNA"/>
</dbReference>
<evidence type="ECO:0000256" key="7">
    <source>
        <dbReference type="SAM" id="Phobius"/>
    </source>
</evidence>
<accession>A0A9D9DUR5</accession>
<protein>
    <submittedName>
        <fullName evidence="9">Carbon starvation protein A</fullName>
    </submittedName>
</protein>
<comment type="caution">
    <text evidence="9">The sequence shown here is derived from an EMBL/GenBank/DDBJ whole genome shotgun (WGS) entry which is preliminary data.</text>
</comment>
<evidence type="ECO:0000313" key="9">
    <source>
        <dbReference type="EMBL" id="MBO8432475.1"/>
    </source>
</evidence>
<dbReference type="InterPro" id="IPR003706">
    <property type="entry name" value="CstA_N"/>
</dbReference>
<feature type="transmembrane region" description="Helical" evidence="7">
    <location>
        <begin position="160"/>
        <end position="179"/>
    </location>
</feature>
<feature type="domain" description="CstA N-terminal" evidence="8">
    <location>
        <begin position="4"/>
        <end position="144"/>
    </location>
</feature>
<dbReference type="GO" id="GO:0009267">
    <property type="term" value="P:cellular response to starvation"/>
    <property type="evidence" value="ECO:0007669"/>
    <property type="project" value="InterPro"/>
</dbReference>
<evidence type="ECO:0000256" key="5">
    <source>
        <dbReference type="ARBA" id="ARBA00022989"/>
    </source>
</evidence>
<dbReference type="AlphaFoldDB" id="A0A9D9DUR5"/>
<feature type="transmembrane region" description="Helical" evidence="7">
    <location>
        <begin position="474"/>
        <end position="494"/>
    </location>
</feature>
<feature type="transmembrane region" description="Helical" evidence="7">
    <location>
        <begin position="67"/>
        <end position="94"/>
    </location>
</feature>
<organism evidence="9 10">
    <name type="scientific">Candidatus Pullibacteroides excrementavium</name>
    <dbReference type="NCBI Taxonomy" id="2840905"/>
    <lineage>
        <taxon>Bacteria</taxon>
        <taxon>Pseudomonadati</taxon>
        <taxon>Bacteroidota</taxon>
        <taxon>Bacteroidia</taxon>
        <taxon>Bacteroidales</taxon>
        <taxon>Candidatus Pullibacteroides</taxon>
    </lineage>
</organism>
<feature type="transmembrane region" description="Helical" evidence="7">
    <location>
        <begin position="406"/>
        <end position="427"/>
    </location>
</feature>
<evidence type="ECO:0000259" key="8">
    <source>
        <dbReference type="Pfam" id="PF02554"/>
    </source>
</evidence>
<comment type="similarity">
    <text evidence="2">Belongs to the peptide transporter carbon starvation (CstA) (TC 2.A.114) family.</text>
</comment>
<feature type="transmembrane region" description="Helical" evidence="7">
    <location>
        <begin position="129"/>
        <end position="154"/>
    </location>
</feature>
<name>A0A9D9DUR5_9BACT</name>
<reference evidence="9" key="1">
    <citation type="submission" date="2020-10" db="EMBL/GenBank/DDBJ databases">
        <authorList>
            <person name="Gilroy R."/>
        </authorList>
    </citation>
    <scope>NUCLEOTIDE SEQUENCE</scope>
    <source>
        <strain evidence="9">2889</strain>
    </source>
</reference>
<feature type="transmembrane region" description="Helical" evidence="7">
    <location>
        <begin position="239"/>
        <end position="256"/>
    </location>
</feature>
<gene>
    <name evidence="9" type="ORF">IAB08_04175</name>
</gene>